<comment type="similarity">
    <text evidence="2">Belongs to the binding-protein-dependent transport system permease family. FecCD subfamily.</text>
</comment>
<evidence type="ECO:0000256" key="5">
    <source>
        <dbReference type="ARBA" id="ARBA00022692"/>
    </source>
</evidence>
<dbReference type="STRING" id="758803.SAMN05421803_13717"/>
<reference evidence="9 10" key="1">
    <citation type="submission" date="2016-11" db="EMBL/GenBank/DDBJ databases">
        <authorList>
            <person name="Jaros S."/>
            <person name="Januszkiewicz K."/>
            <person name="Wedrychowicz H."/>
        </authorList>
    </citation>
    <scope>NUCLEOTIDE SEQUENCE [LARGE SCALE GENOMIC DNA]</scope>
    <source>
        <strain evidence="9 10">CGMCC 4.5723</strain>
    </source>
</reference>
<feature type="transmembrane region" description="Helical" evidence="8">
    <location>
        <begin position="39"/>
        <end position="60"/>
    </location>
</feature>
<dbReference type="PANTHER" id="PTHR30472:SF24">
    <property type="entry name" value="FERRIC ENTEROBACTIN TRANSPORT SYSTEM PERMEASE PROTEIN FEPG"/>
    <property type="match status" value="1"/>
</dbReference>
<keyword evidence="6 8" id="KW-1133">Transmembrane helix</keyword>
<feature type="transmembrane region" description="Helical" evidence="8">
    <location>
        <begin position="338"/>
        <end position="357"/>
    </location>
</feature>
<dbReference type="SUPFAM" id="SSF81345">
    <property type="entry name" value="ABC transporter involved in vitamin B12 uptake, BtuC"/>
    <property type="match status" value="1"/>
</dbReference>
<comment type="subcellular location">
    <subcellularLocation>
        <location evidence="1">Cell membrane</location>
        <topology evidence="1">Multi-pass membrane protein</topology>
    </subcellularLocation>
</comment>
<organism evidence="9 10">
    <name type="scientific">Nocardiopsis flavescens</name>
    <dbReference type="NCBI Taxonomy" id="758803"/>
    <lineage>
        <taxon>Bacteria</taxon>
        <taxon>Bacillati</taxon>
        <taxon>Actinomycetota</taxon>
        <taxon>Actinomycetes</taxon>
        <taxon>Streptosporangiales</taxon>
        <taxon>Nocardiopsidaceae</taxon>
        <taxon>Nocardiopsis</taxon>
    </lineage>
</organism>
<evidence type="ECO:0000256" key="8">
    <source>
        <dbReference type="SAM" id="Phobius"/>
    </source>
</evidence>
<feature type="transmembrane region" description="Helical" evidence="8">
    <location>
        <begin position="266"/>
        <end position="295"/>
    </location>
</feature>
<feature type="transmembrane region" description="Helical" evidence="8">
    <location>
        <begin position="307"/>
        <end position="332"/>
    </location>
</feature>
<dbReference type="InterPro" id="IPR037294">
    <property type="entry name" value="ABC_BtuC-like"/>
</dbReference>
<dbReference type="InterPro" id="IPR000522">
    <property type="entry name" value="ABC_transptr_permease_BtuC"/>
</dbReference>
<feature type="transmembrane region" description="Helical" evidence="8">
    <location>
        <begin position="148"/>
        <end position="169"/>
    </location>
</feature>
<dbReference type="Proteomes" id="UP000184452">
    <property type="component" value="Unassembled WGS sequence"/>
</dbReference>
<proteinExistence type="inferred from homology"/>
<dbReference type="AlphaFoldDB" id="A0A1M6VTT4"/>
<keyword evidence="10" id="KW-1185">Reference proteome</keyword>
<dbReference type="PANTHER" id="PTHR30472">
    <property type="entry name" value="FERRIC ENTEROBACTIN TRANSPORT SYSTEM PERMEASE PROTEIN"/>
    <property type="match status" value="1"/>
</dbReference>
<dbReference type="GO" id="GO:0033214">
    <property type="term" value="P:siderophore-iron import into cell"/>
    <property type="evidence" value="ECO:0007669"/>
    <property type="project" value="TreeGrafter"/>
</dbReference>
<protein>
    <submittedName>
        <fullName evidence="9">Iron complex transport system permease protein</fullName>
    </submittedName>
</protein>
<evidence type="ECO:0000256" key="2">
    <source>
        <dbReference type="ARBA" id="ARBA00007935"/>
    </source>
</evidence>
<dbReference type="Pfam" id="PF01032">
    <property type="entry name" value="FecCD"/>
    <property type="match status" value="1"/>
</dbReference>
<dbReference type="Gene3D" id="1.10.3470.10">
    <property type="entry name" value="ABC transporter involved in vitamin B12 uptake, BtuC"/>
    <property type="match status" value="1"/>
</dbReference>
<feature type="transmembrane region" description="Helical" evidence="8">
    <location>
        <begin position="176"/>
        <end position="199"/>
    </location>
</feature>
<keyword evidence="3" id="KW-0813">Transport</keyword>
<dbReference type="CDD" id="cd06550">
    <property type="entry name" value="TM_ABC_iron-siderophores_like"/>
    <property type="match status" value="1"/>
</dbReference>
<evidence type="ECO:0000256" key="1">
    <source>
        <dbReference type="ARBA" id="ARBA00004651"/>
    </source>
</evidence>
<dbReference type="GO" id="GO:0005886">
    <property type="term" value="C:plasma membrane"/>
    <property type="evidence" value="ECO:0007669"/>
    <property type="project" value="UniProtKB-SubCell"/>
</dbReference>
<keyword evidence="7 8" id="KW-0472">Membrane</keyword>
<keyword evidence="5 8" id="KW-0812">Transmembrane</keyword>
<feature type="transmembrane region" description="Helical" evidence="8">
    <location>
        <begin position="123"/>
        <end position="142"/>
    </location>
</feature>
<name>A0A1M6VTT4_9ACTN</name>
<feature type="transmembrane region" description="Helical" evidence="8">
    <location>
        <begin position="89"/>
        <end position="111"/>
    </location>
</feature>
<evidence type="ECO:0000256" key="3">
    <source>
        <dbReference type="ARBA" id="ARBA00022448"/>
    </source>
</evidence>
<dbReference type="RefSeq" id="WP_073384192.1">
    <property type="nucleotide sequence ID" value="NZ_FQZK01000037.1"/>
</dbReference>
<dbReference type="EMBL" id="FQZK01000037">
    <property type="protein sequence ID" value="SHK84811.1"/>
    <property type="molecule type" value="Genomic_DNA"/>
</dbReference>
<evidence type="ECO:0000256" key="4">
    <source>
        <dbReference type="ARBA" id="ARBA00022475"/>
    </source>
</evidence>
<accession>A0A1M6VTT4</accession>
<gene>
    <name evidence="9" type="ORF">SAMN05421803_13717</name>
</gene>
<evidence type="ECO:0000313" key="9">
    <source>
        <dbReference type="EMBL" id="SHK84811.1"/>
    </source>
</evidence>
<evidence type="ECO:0000256" key="7">
    <source>
        <dbReference type="ARBA" id="ARBA00023136"/>
    </source>
</evidence>
<sequence>MSTVSRPRGAGTPSPRVDFGYATATLRARRLSVRIPVRLLLVSLVLFAVAVAAATAAITVGDYPLTLGEVAAALGGGGEPFQRTIVVEWRLPVAVAVVVFGALLGIGGAVFQSLTRNPLGSPDVIGFDAGSYTAVVLTILVLGSSDYWSIASAALAGGLGTALAVYLLAYRRGVVGFRLIIVGIGVSAMLGSVNAYLITRAEIDDAMAVGFWGAGSVSRVSWNGLAPSLAIAAAIVLAAALLAPALRRLELGDDAAVTLGTRTGPVRLGLMVTGVATSALVTAAAGPIGFIALVAPQLARRLTRSPGVSLLSSAAMGAVLLAGAHVLSLAVAQVYRPVPVGLITVCLGGLYLIRLLVGETRGHYTGPR</sequence>
<dbReference type="GO" id="GO:0022857">
    <property type="term" value="F:transmembrane transporter activity"/>
    <property type="evidence" value="ECO:0007669"/>
    <property type="project" value="InterPro"/>
</dbReference>
<evidence type="ECO:0000256" key="6">
    <source>
        <dbReference type="ARBA" id="ARBA00022989"/>
    </source>
</evidence>
<evidence type="ECO:0000313" key="10">
    <source>
        <dbReference type="Proteomes" id="UP000184452"/>
    </source>
</evidence>
<keyword evidence="4" id="KW-1003">Cell membrane</keyword>
<feature type="transmembrane region" description="Helical" evidence="8">
    <location>
        <begin position="229"/>
        <end position="246"/>
    </location>
</feature>